<evidence type="ECO:0008006" key="4">
    <source>
        <dbReference type="Google" id="ProtNLM"/>
    </source>
</evidence>
<feature type="transmembrane region" description="Helical" evidence="1">
    <location>
        <begin position="345"/>
        <end position="371"/>
    </location>
</feature>
<feature type="transmembrane region" description="Helical" evidence="1">
    <location>
        <begin position="383"/>
        <end position="416"/>
    </location>
</feature>
<dbReference type="RefSeq" id="WP_238680012.1">
    <property type="nucleotide sequence ID" value="NZ_JAKKFD010000031.1"/>
</dbReference>
<protein>
    <recommendedName>
        <fullName evidence="4">O-antigen ligase domain-containing protein</fullName>
    </recommendedName>
</protein>
<keyword evidence="1" id="KW-0812">Transmembrane</keyword>
<keyword evidence="3" id="KW-1185">Reference proteome</keyword>
<evidence type="ECO:0000256" key="1">
    <source>
        <dbReference type="SAM" id="Phobius"/>
    </source>
</evidence>
<sequence>MLVAPDVTVTPAVSPAATRCGLLIVAAITLAAFGPYLAPGLRTEQVAVYGSAAMLGALGLWLRPRFTGTAVWVLGAHLSLIGVAMIGLVFPPPNFTLHEAGDLVAGLDNLILPFAVVAVVAMLVGVGADPARMLRAVCTVTVLAMALNAIIAITSAAGVENDLLAQFRGYGEAESVADRAEQLGRYSGIFNQPAEAGVLYSMAVLAALYLYQRHVAKLAAVLLILTVGGVLSVSKIFLLAGVPVGIAYALLAHGRGRRMVALGAASAGAWFAADIYLDQWRGQRFAQRLIPGSGGGDQLDTYTAGRVGGDSTLQQAVDLVMSLSPASGMGPAGLRVAYDNGWVEALIVAGIVGVILHTAVLASLTVGWWRARSHRPESPFTGALLLLLIGASTGLPALTANRCATVVWLLLTLLLLARTDGRVGTWWQNPSQGQHRRLALAPTLVRADR</sequence>
<reference evidence="2 3" key="1">
    <citation type="submission" date="2022-01" db="EMBL/GenBank/DDBJ databases">
        <authorList>
            <person name="Riesco R."/>
            <person name="Trujillo M.E."/>
        </authorList>
    </citation>
    <scope>NUCLEOTIDE SEQUENCE [LARGE SCALE GENOMIC DNA]</scope>
    <source>
        <strain evidence="2 3">NIE79</strain>
    </source>
</reference>
<feature type="transmembrane region" description="Helical" evidence="1">
    <location>
        <begin position="257"/>
        <end position="277"/>
    </location>
</feature>
<feature type="transmembrane region" description="Helical" evidence="1">
    <location>
        <begin position="110"/>
        <end position="128"/>
    </location>
</feature>
<feature type="transmembrane region" description="Helical" evidence="1">
    <location>
        <begin position="194"/>
        <end position="211"/>
    </location>
</feature>
<proteinExistence type="predicted"/>
<feature type="transmembrane region" description="Helical" evidence="1">
    <location>
        <begin position="45"/>
        <end position="62"/>
    </location>
</feature>
<feature type="transmembrane region" description="Helical" evidence="1">
    <location>
        <begin position="218"/>
        <end position="251"/>
    </location>
</feature>
<accession>A0ABS9N4U3</accession>
<gene>
    <name evidence="2" type="ORF">NIE79_003422</name>
</gene>
<keyword evidence="1" id="KW-0472">Membrane</keyword>
<organism evidence="2 3">
    <name type="scientific">Micromonospora trifolii</name>
    <dbReference type="NCBI Taxonomy" id="2911208"/>
    <lineage>
        <taxon>Bacteria</taxon>
        <taxon>Bacillati</taxon>
        <taxon>Actinomycetota</taxon>
        <taxon>Actinomycetes</taxon>
        <taxon>Micromonosporales</taxon>
        <taxon>Micromonosporaceae</taxon>
        <taxon>Micromonospora</taxon>
    </lineage>
</organism>
<feature type="transmembrane region" description="Helical" evidence="1">
    <location>
        <begin position="20"/>
        <end position="39"/>
    </location>
</feature>
<dbReference type="EMBL" id="JAKKFD010000031">
    <property type="protein sequence ID" value="MCG5444979.1"/>
    <property type="molecule type" value="Genomic_DNA"/>
</dbReference>
<evidence type="ECO:0000313" key="2">
    <source>
        <dbReference type="EMBL" id="MCG5444979.1"/>
    </source>
</evidence>
<feature type="transmembrane region" description="Helical" evidence="1">
    <location>
        <begin position="140"/>
        <end position="159"/>
    </location>
</feature>
<feature type="transmembrane region" description="Helical" evidence="1">
    <location>
        <begin position="69"/>
        <end position="90"/>
    </location>
</feature>
<keyword evidence="1" id="KW-1133">Transmembrane helix</keyword>
<evidence type="ECO:0000313" key="3">
    <source>
        <dbReference type="Proteomes" id="UP001201629"/>
    </source>
</evidence>
<name>A0ABS9N4U3_9ACTN</name>
<dbReference type="Proteomes" id="UP001201629">
    <property type="component" value="Unassembled WGS sequence"/>
</dbReference>
<comment type="caution">
    <text evidence="2">The sequence shown here is derived from an EMBL/GenBank/DDBJ whole genome shotgun (WGS) entry which is preliminary data.</text>
</comment>